<dbReference type="AlphaFoldDB" id="A0A4Z1IMX7"/>
<proteinExistence type="predicted"/>
<keyword evidence="3" id="KW-1185">Reference proteome</keyword>
<comment type="caution">
    <text evidence="2">The sequence shown here is derived from an EMBL/GenBank/DDBJ whole genome shotgun (WGS) entry which is preliminary data.</text>
</comment>
<feature type="compositionally biased region" description="Acidic residues" evidence="1">
    <location>
        <begin position="68"/>
        <end position="98"/>
    </location>
</feature>
<reference evidence="2 3" key="1">
    <citation type="submission" date="2017-12" db="EMBL/GenBank/DDBJ databases">
        <title>Comparative genomics of Botrytis spp.</title>
        <authorList>
            <person name="Valero-Jimenez C.A."/>
            <person name="Tapia P."/>
            <person name="Veloso J."/>
            <person name="Silva-Moreno E."/>
            <person name="Staats M."/>
            <person name="Valdes J.H."/>
            <person name="Van Kan J.A.L."/>
        </authorList>
    </citation>
    <scope>NUCLEOTIDE SEQUENCE [LARGE SCALE GENOMIC DNA]</scope>
    <source>
        <strain evidence="2 3">MUCL2120</strain>
    </source>
</reference>
<evidence type="ECO:0000313" key="3">
    <source>
        <dbReference type="Proteomes" id="UP000297452"/>
    </source>
</evidence>
<dbReference type="EMBL" id="PQXJ01000188">
    <property type="protein sequence ID" value="TGO58083.1"/>
    <property type="molecule type" value="Genomic_DNA"/>
</dbReference>
<feature type="region of interest" description="Disordered" evidence="1">
    <location>
        <begin position="63"/>
        <end position="125"/>
    </location>
</feature>
<gene>
    <name evidence="2" type="ORF">BOTNAR_0188g00160</name>
</gene>
<accession>A0A4Z1IMX7</accession>
<sequence length="125" mass="14537">MDGLTLLERSLFITIWSENVDFHSANRMAAEMTKRAAVEGSGLDDGRIYESRRMKSIIKTYMKGEERLSDEEETGITEQEAQEEEVKEEELKEEEAKEEEAKEDEKSKTAQDERKKKGKEEEEKN</sequence>
<evidence type="ECO:0000256" key="1">
    <source>
        <dbReference type="SAM" id="MobiDB-lite"/>
    </source>
</evidence>
<protein>
    <submittedName>
        <fullName evidence="2">Uncharacterized protein</fullName>
    </submittedName>
</protein>
<organism evidence="2 3">
    <name type="scientific">Botryotinia narcissicola</name>
    <dbReference type="NCBI Taxonomy" id="278944"/>
    <lineage>
        <taxon>Eukaryota</taxon>
        <taxon>Fungi</taxon>
        <taxon>Dikarya</taxon>
        <taxon>Ascomycota</taxon>
        <taxon>Pezizomycotina</taxon>
        <taxon>Leotiomycetes</taxon>
        <taxon>Helotiales</taxon>
        <taxon>Sclerotiniaceae</taxon>
        <taxon>Botryotinia</taxon>
    </lineage>
</organism>
<feature type="compositionally biased region" description="Basic and acidic residues" evidence="1">
    <location>
        <begin position="99"/>
        <end position="125"/>
    </location>
</feature>
<name>A0A4Z1IMX7_9HELO</name>
<dbReference type="Proteomes" id="UP000297452">
    <property type="component" value="Unassembled WGS sequence"/>
</dbReference>
<evidence type="ECO:0000313" key="2">
    <source>
        <dbReference type="EMBL" id="TGO58083.1"/>
    </source>
</evidence>